<evidence type="ECO:0000313" key="8">
    <source>
        <dbReference type="Proteomes" id="UP000663829"/>
    </source>
</evidence>
<keyword evidence="8" id="KW-1185">Reference proteome</keyword>
<dbReference type="SUPFAM" id="SSF54928">
    <property type="entry name" value="RNA-binding domain, RBD"/>
    <property type="match status" value="3"/>
</dbReference>
<dbReference type="InterPro" id="IPR000504">
    <property type="entry name" value="RRM_dom"/>
</dbReference>
<protein>
    <recommendedName>
        <fullName evidence="5">RRM domain-containing protein</fullName>
    </recommendedName>
</protein>
<dbReference type="CDD" id="cd12254">
    <property type="entry name" value="RRM_hnRNPH_ESRPs_RBM12_like"/>
    <property type="match status" value="1"/>
</dbReference>
<evidence type="ECO:0000256" key="4">
    <source>
        <dbReference type="SAM" id="MobiDB-lite"/>
    </source>
</evidence>
<dbReference type="Gene3D" id="3.30.70.330">
    <property type="match status" value="3"/>
</dbReference>
<sequence length="455" mass="53025">ITMSSDRNTRSRSPRSRRRFLVKLRGLPYSATKNDVHKFLKPCHILDGDDGIHMLKTKNGRSSGECFVDLESDEDVRIALLKSKNHMGNRYIEIFRAKNAEYNFYIKHNGIISWREPVVRMRGLPYRCSTLDIQELFDGIDISKNGVYIVRDSEEQATGDGFVAFTNMDNAYEAMDINRKQIGHRLGKGCGRTGIKINTKGGEVNILGVDRGSLNVIYIEIYPSTYEEARQRIVKDAGSNSSRFKGAKHFLRRENERSERRSRTSSRARSQDRQGRRTSSPRIRNNNRRSPPHKSRSRSPLHKSRSRSPLHKSRSRSPDRRRSLSRSPRKYAVKMRGLPFRVTENDIRKFFSSLCEPSSIDIFRDRETNRPNGDALAYFNTENDAQEALKFDQKYIGNRYVELYLDSSRAFRDNGYRRSRSPQSLRRNRNQNRSRSRSHSHTRRSRRYRSKSSSK</sequence>
<evidence type="ECO:0000313" key="7">
    <source>
        <dbReference type="EMBL" id="CAF4182643.1"/>
    </source>
</evidence>
<feature type="non-terminal residue" evidence="6">
    <location>
        <position position="1"/>
    </location>
</feature>
<dbReference type="Proteomes" id="UP000663829">
    <property type="component" value="Unassembled WGS sequence"/>
</dbReference>
<evidence type="ECO:0000313" key="6">
    <source>
        <dbReference type="EMBL" id="CAF1329970.1"/>
    </source>
</evidence>
<accession>A0A815FUE0</accession>
<keyword evidence="1" id="KW-0677">Repeat</keyword>
<dbReference type="InterPro" id="IPR035979">
    <property type="entry name" value="RBD_domain_sf"/>
</dbReference>
<feature type="compositionally biased region" description="Basic residues" evidence="4">
    <location>
        <begin position="426"/>
        <end position="455"/>
    </location>
</feature>
<feature type="compositionally biased region" description="Basic and acidic residues" evidence="4">
    <location>
        <begin position="252"/>
        <end position="262"/>
    </location>
</feature>
<gene>
    <name evidence="6" type="ORF">GPM918_LOCUS29898</name>
    <name evidence="7" type="ORF">SRO942_LOCUS30494</name>
</gene>
<dbReference type="EMBL" id="CAJNOQ010013850">
    <property type="protein sequence ID" value="CAF1329970.1"/>
    <property type="molecule type" value="Genomic_DNA"/>
</dbReference>
<dbReference type="PROSITE" id="PS50102">
    <property type="entry name" value="RRM"/>
    <property type="match status" value="2"/>
</dbReference>
<feature type="region of interest" description="Disordered" evidence="4">
    <location>
        <begin position="237"/>
        <end position="329"/>
    </location>
</feature>
<dbReference type="PANTHER" id="PTHR13976">
    <property type="entry name" value="HETEROGENEOUS NUCLEAR RIBONUCLEOPROTEIN-RELATED"/>
    <property type="match status" value="1"/>
</dbReference>
<dbReference type="EMBL" id="CAJOBC010052592">
    <property type="protein sequence ID" value="CAF4182643.1"/>
    <property type="molecule type" value="Genomic_DNA"/>
</dbReference>
<name>A0A815FUE0_9BILA</name>
<evidence type="ECO:0000259" key="5">
    <source>
        <dbReference type="PROSITE" id="PS50102"/>
    </source>
</evidence>
<dbReference type="GO" id="GO:0003723">
    <property type="term" value="F:RNA binding"/>
    <property type="evidence" value="ECO:0007669"/>
    <property type="project" value="UniProtKB-UniRule"/>
</dbReference>
<organism evidence="6 8">
    <name type="scientific">Didymodactylos carnosus</name>
    <dbReference type="NCBI Taxonomy" id="1234261"/>
    <lineage>
        <taxon>Eukaryota</taxon>
        <taxon>Metazoa</taxon>
        <taxon>Spiralia</taxon>
        <taxon>Gnathifera</taxon>
        <taxon>Rotifera</taxon>
        <taxon>Eurotatoria</taxon>
        <taxon>Bdelloidea</taxon>
        <taxon>Philodinida</taxon>
        <taxon>Philodinidae</taxon>
        <taxon>Didymodactylos</taxon>
    </lineage>
</organism>
<dbReference type="InterPro" id="IPR050666">
    <property type="entry name" value="ESRP"/>
</dbReference>
<proteinExistence type="predicted"/>
<feature type="domain" description="RRM" evidence="5">
    <location>
        <begin position="331"/>
        <end position="408"/>
    </location>
</feature>
<keyword evidence="2 3" id="KW-0694">RNA-binding</keyword>
<dbReference type="SMART" id="SM00360">
    <property type="entry name" value="RRM"/>
    <property type="match status" value="3"/>
</dbReference>
<reference evidence="6" key="1">
    <citation type="submission" date="2021-02" db="EMBL/GenBank/DDBJ databases">
        <authorList>
            <person name="Nowell W R."/>
        </authorList>
    </citation>
    <scope>NUCLEOTIDE SEQUENCE</scope>
</reference>
<dbReference type="Proteomes" id="UP000681722">
    <property type="component" value="Unassembled WGS sequence"/>
</dbReference>
<dbReference type="AlphaFoldDB" id="A0A815FUE0"/>
<evidence type="ECO:0000256" key="1">
    <source>
        <dbReference type="ARBA" id="ARBA00022737"/>
    </source>
</evidence>
<evidence type="ECO:0000256" key="3">
    <source>
        <dbReference type="PROSITE-ProRule" id="PRU00176"/>
    </source>
</evidence>
<feature type="domain" description="RRM" evidence="5">
    <location>
        <begin position="117"/>
        <end position="186"/>
    </location>
</feature>
<dbReference type="InterPro" id="IPR012677">
    <property type="entry name" value="Nucleotide-bd_a/b_plait_sf"/>
</dbReference>
<feature type="region of interest" description="Disordered" evidence="4">
    <location>
        <begin position="414"/>
        <end position="455"/>
    </location>
</feature>
<dbReference type="Pfam" id="PF00076">
    <property type="entry name" value="RRM_1"/>
    <property type="match status" value="2"/>
</dbReference>
<comment type="caution">
    <text evidence="6">The sequence shown here is derived from an EMBL/GenBank/DDBJ whole genome shotgun (WGS) entry which is preliminary data.</text>
</comment>
<feature type="compositionally biased region" description="Basic residues" evidence="4">
    <location>
        <begin position="285"/>
        <end position="315"/>
    </location>
</feature>
<dbReference type="OrthoDB" id="431068at2759"/>
<evidence type="ECO:0000256" key="2">
    <source>
        <dbReference type="ARBA" id="ARBA00022884"/>
    </source>
</evidence>